<protein>
    <submittedName>
        <fullName evidence="1">Uncharacterized protein</fullName>
    </submittedName>
</protein>
<dbReference type="EMBL" id="HAEI01004284">
    <property type="protein sequence ID" value="SBR88105.1"/>
    <property type="molecule type" value="Transcribed_RNA"/>
</dbReference>
<reference evidence="1" key="2">
    <citation type="submission" date="2016-06" db="EMBL/GenBank/DDBJ databases">
        <title>The genome of a short-lived fish provides insights into sex chromosome evolution and the genetic control of aging.</title>
        <authorList>
            <person name="Reichwald K."/>
            <person name="Felder M."/>
            <person name="Petzold A."/>
            <person name="Koch P."/>
            <person name="Groth M."/>
            <person name="Platzer M."/>
        </authorList>
    </citation>
    <scope>NUCLEOTIDE SEQUENCE</scope>
    <source>
        <tissue evidence="1">Brain</tissue>
    </source>
</reference>
<sequence>FVWELVAWSDHLNSSLARAMNLKTQLSHCVPNTQSPFRAARRPRGEGLACVCVSVNHNCCSSALSEVCQSGLRLQTKNLKDVYFFFLPFF</sequence>
<proteinExistence type="predicted"/>
<organism evidence="1">
    <name type="scientific">Nothobranchius rachovii</name>
    <name type="common">bluefin notho</name>
    <dbReference type="NCBI Taxonomy" id="451742"/>
    <lineage>
        <taxon>Eukaryota</taxon>
        <taxon>Metazoa</taxon>
        <taxon>Chordata</taxon>
        <taxon>Craniata</taxon>
        <taxon>Vertebrata</taxon>
        <taxon>Euteleostomi</taxon>
        <taxon>Actinopterygii</taxon>
        <taxon>Neopterygii</taxon>
        <taxon>Teleostei</taxon>
        <taxon>Neoteleostei</taxon>
        <taxon>Acanthomorphata</taxon>
        <taxon>Ovalentaria</taxon>
        <taxon>Atherinomorphae</taxon>
        <taxon>Cyprinodontiformes</taxon>
        <taxon>Nothobranchiidae</taxon>
        <taxon>Nothobranchius</taxon>
    </lineage>
</organism>
<reference evidence="1" key="1">
    <citation type="submission" date="2016-05" db="EMBL/GenBank/DDBJ databases">
        <authorList>
            <person name="Lavstsen T."/>
            <person name="Jespersen J.S."/>
        </authorList>
    </citation>
    <scope>NUCLEOTIDE SEQUENCE</scope>
    <source>
        <tissue evidence="1">Brain</tissue>
    </source>
</reference>
<accession>A0A1A8Q2U5</accession>
<feature type="non-terminal residue" evidence="1">
    <location>
        <position position="1"/>
    </location>
</feature>
<gene>
    <name evidence="1" type="primary">Nfu_g_1_003507</name>
</gene>
<dbReference type="AlphaFoldDB" id="A0A1A8Q2U5"/>
<feature type="non-terminal residue" evidence="1">
    <location>
        <position position="90"/>
    </location>
</feature>
<name>A0A1A8Q2U5_9TELE</name>
<evidence type="ECO:0000313" key="1">
    <source>
        <dbReference type="EMBL" id="SBR88105.1"/>
    </source>
</evidence>